<evidence type="ECO:0000313" key="2">
    <source>
        <dbReference type="EMBL" id="EKC43555.1"/>
    </source>
</evidence>
<gene>
    <name evidence="2" type="ORF">LEA_21087</name>
</gene>
<reference evidence="2" key="1">
    <citation type="journal article" date="2013" name="Environ. Microbiol.">
        <title>Microbiota from the distal guts of lean and obese adolescents exhibit partial functional redundancy besides clear differences in community structure.</title>
        <authorList>
            <person name="Ferrer M."/>
            <person name="Ruiz A."/>
            <person name="Lanza F."/>
            <person name="Haange S.B."/>
            <person name="Oberbach A."/>
            <person name="Till H."/>
            <person name="Bargiela R."/>
            <person name="Campoy C."/>
            <person name="Segura M.T."/>
            <person name="Richter M."/>
            <person name="von Bergen M."/>
            <person name="Seifert J."/>
            <person name="Suarez A."/>
        </authorList>
    </citation>
    <scope>NUCLEOTIDE SEQUENCE</scope>
</reference>
<protein>
    <submittedName>
        <fullName evidence="2">Relaxase/Mobilization nuclease domain protein</fullName>
    </submittedName>
</protein>
<dbReference type="InterPro" id="IPR005094">
    <property type="entry name" value="Endonuclease_MobA/VirD2"/>
</dbReference>
<dbReference type="Pfam" id="PF03432">
    <property type="entry name" value="Relaxase"/>
    <property type="match status" value="1"/>
</dbReference>
<evidence type="ECO:0000259" key="1">
    <source>
        <dbReference type="Pfam" id="PF03432"/>
    </source>
</evidence>
<dbReference type="Gene3D" id="3.30.930.30">
    <property type="match status" value="1"/>
</dbReference>
<feature type="domain" description="MobA/VirD2-like nuclease" evidence="1">
    <location>
        <begin position="19"/>
        <end position="153"/>
    </location>
</feature>
<name>K1RPN1_9ZZZZ</name>
<dbReference type="AlphaFoldDB" id="K1RPN1"/>
<sequence>MAITKLGSVKTTLSVAIDYILNPEKTENQKYVYCYGCTEDGKSAEQEFLAIREFGTGKGDVLAQHIKQSFKGQEVTPEQALEIGIKTAERLLKNQYQYIVATHTDKDNIHNHIIFNNIDFENFRTFEWQQNRGGKSWKKLREINDDVCREYNLSVIEKPINPGKCYYEWQQDYLGKSWKSKLRCVIDETIMQSTSFEDFLEQLKKKNVECIYTPENVIKIKFRLQGQQRFSRGRTLGWYYDEPQLRKRIEQYQFLKTGKSGKIYRTRIIDTSTDVFQTSKGLLHWANIKNMQEVSKLINFLSENNMRSESDIENRAAEKYNDRMVIVSKLNRTQNQINDIADVIKLIRTYEKYKPYHKNLMTAKNQKQYKKENITALAKYDDAVAKLLSLYPDRKLPTISTLEEKRKN</sequence>
<comment type="caution">
    <text evidence="2">The sequence shown here is derived from an EMBL/GenBank/DDBJ whole genome shotgun (WGS) entry which is preliminary data.</text>
</comment>
<organism evidence="2">
    <name type="scientific">human gut metagenome</name>
    <dbReference type="NCBI Taxonomy" id="408170"/>
    <lineage>
        <taxon>unclassified sequences</taxon>
        <taxon>metagenomes</taxon>
        <taxon>organismal metagenomes</taxon>
    </lineage>
</organism>
<accession>K1RPN1</accession>
<dbReference type="EMBL" id="AJWY01014510">
    <property type="protein sequence ID" value="EKC43555.1"/>
    <property type="molecule type" value="Genomic_DNA"/>
</dbReference>
<proteinExistence type="predicted"/>